<comment type="caution">
    <text evidence="2">The sequence shown here is derived from an EMBL/GenBank/DDBJ whole genome shotgun (WGS) entry which is preliminary data.</text>
</comment>
<evidence type="ECO:0000256" key="1">
    <source>
        <dbReference type="SAM" id="Phobius"/>
    </source>
</evidence>
<proteinExistence type="predicted"/>
<sequence>MYRETMGFVRGMGAGMLAGITAIAIGSRMMKDNRQFRRNANKAMRAVNGMFGNVQSMFRM</sequence>
<keyword evidence="1" id="KW-0472">Membrane</keyword>
<keyword evidence="1" id="KW-1133">Transmembrane helix</keyword>
<keyword evidence="1" id="KW-0812">Transmembrane</keyword>
<dbReference type="OrthoDB" id="1856286at2"/>
<dbReference type="EMBL" id="SRMQ01000002">
    <property type="protein sequence ID" value="TGJ77491.1"/>
    <property type="molecule type" value="Genomic_DNA"/>
</dbReference>
<dbReference type="AlphaFoldDB" id="A0A4Z0YE58"/>
<gene>
    <name evidence="2" type="ORF">CAGA_08630</name>
</gene>
<reference evidence="2 3" key="1">
    <citation type="submission" date="2019-04" db="EMBL/GenBank/DDBJ databases">
        <authorList>
            <person name="Poehlein A."/>
            <person name="Bengelsdorf F.R."/>
            <person name="Duerre P."/>
            <person name="Daniel R."/>
        </authorList>
    </citation>
    <scope>NUCLEOTIDE SEQUENCE [LARGE SCALE GENOMIC DNA]</scope>
    <source>
        <strain evidence="2 3">BS-1</strain>
    </source>
</reference>
<dbReference type="Proteomes" id="UP000297714">
    <property type="component" value="Unassembled WGS sequence"/>
</dbReference>
<dbReference type="RefSeq" id="WP_135658074.1">
    <property type="nucleotide sequence ID" value="NZ_JAJUFJ010000012.1"/>
</dbReference>
<organism evidence="2 3">
    <name type="scientific">Caproiciproducens galactitolivorans</name>
    <dbReference type="NCBI Taxonomy" id="642589"/>
    <lineage>
        <taxon>Bacteria</taxon>
        <taxon>Bacillati</taxon>
        <taxon>Bacillota</taxon>
        <taxon>Clostridia</taxon>
        <taxon>Eubacteriales</taxon>
        <taxon>Acutalibacteraceae</taxon>
        <taxon>Caproiciproducens</taxon>
    </lineage>
</organism>
<protein>
    <submittedName>
        <fullName evidence="2">Uncharacterized protein</fullName>
    </submittedName>
</protein>
<feature type="transmembrane region" description="Helical" evidence="1">
    <location>
        <begin position="12"/>
        <end position="30"/>
    </location>
</feature>
<keyword evidence="3" id="KW-1185">Reference proteome</keyword>
<name>A0A4Z0YE58_9FIRM</name>
<evidence type="ECO:0000313" key="3">
    <source>
        <dbReference type="Proteomes" id="UP000297714"/>
    </source>
</evidence>
<evidence type="ECO:0000313" key="2">
    <source>
        <dbReference type="EMBL" id="TGJ77491.1"/>
    </source>
</evidence>
<accession>A0A4Z0YE58</accession>